<evidence type="ECO:0000256" key="1">
    <source>
        <dbReference type="ARBA" id="ARBA00022737"/>
    </source>
</evidence>
<sequence length="485" mass="53760">MSSNKRKNEELDSAGIDQLNKRVALDSEQLALTEQQEEKAQTAPAIGTGEEDQDIKPEQTENENSLQAHAAVPQGPSNDPEDERNQGPSKPISNHRERENDPTYVLLRMYCPVKEASCIVGKKGETINHIREKANVRMNVSENLKNVPERIILVRGPAENVARAFGLITRTILEEPEDEPASIMSRQYNLKILVPHPMIGFIIGKQGIKFREIEENSAAKLKAAEQPLPYSTDRILSITGVGDAIHIAIYYISQVLIEHKDTLKKSKIIYYNTANYQNTMNNNVMNMSMMPNPSMMVMGGAGGTNPLTMQDIKDPSIGMNYNQVKPNQYGQQKPYNFQMMFQPATHPQQHYGVMPGPAPPMAVPPPQNSYTDEHGNNIIGDVITHPPVPAGQNGDKFNQDIFVANMNIGSVIGKGGNNIKQIREKSACTYVKIEPDKGQSIMLGGGKGLTNIRKLTLTGSMNSIQMAIFLINQRIIADKERNAHQ</sequence>
<dbReference type="InterPro" id="IPR004087">
    <property type="entry name" value="KH_dom"/>
</dbReference>
<feature type="region of interest" description="Disordered" evidence="3">
    <location>
        <begin position="1"/>
        <end position="99"/>
    </location>
</feature>
<feature type="domain" description="K Homology" evidence="4">
    <location>
        <begin position="186"/>
        <end position="257"/>
    </location>
</feature>
<reference evidence="6" key="1">
    <citation type="submission" date="2016-05" db="EMBL/GenBank/DDBJ databases">
        <title>Comparative genomics of biotechnologically important yeasts.</title>
        <authorList>
            <consortium name="DOE Joint Genome Institute"/>
            <person name="Riley R."/>
            <person name="Haridas S."/>
            <person name="Wolfe K.H."/>
            <person name="Lopes M.R."/>
            <person name="Hittinger C.T."/>
            <person name="Goker M."/>
            <person name="Salamov A."/>
            <person name="Wisecaver J."/>
            <person name="Long T.M."/>
            <person name="Aerts A.L."/>
            <person name="Barry K."/>
            <person name="Choi C."/>
            <person name="Clum A."/>
            <person name="Coughlan A.Y."/>
            <person name="Deshpande S."/>
            <person name="Douglass A.P."/>
            <person name="Hanson S.J."/>
            <person name="Klenk H.-P."/>
            <person name="Labutti K."/>
            <person name="Lapidus A."/>
            <person name="Lindquist E."/>
            <person name="Lipzen A."/>
            <person name="Meier-Kolthoff J.P."/>
            <person name="Ohm R.A."/>
            <person name="Otillar R.P."/>
            <person name="Pangilinan J."/>
            <person name="Peng Y."/>
            <person name="Rokas A."/>
            <person name="Rosa C.A."/>
            <person name="Scheuner C."/>
            <person name="Sibirny A.A."/>
            <person name="Slot J.C."/>
            <person name="Stielow J.B."/>
            <person name="Sun H."/>
            <person name="Kurtzman C.P."/>
            <person name="Blackwell M."/>
            <person name="Grigoriev I.V."/>
            <person name="Jeffries T.W."/>
        </authorList>
    </citation>
    <scope>NUCLEOTIDE SEQUENCE [LARGE SCALE GENOMIC DNA]</scope>
    <source>
        <strain evidence="6">NRRL Y-17324</strain>
    </source>
</reference>
<dbReference type="Pfam" id="PF00013">
    <property type="entry name" value="KH_1"/>
    <property type="match status" value="3"/>
</dbReference>
<dbReference type="Gene3D" id="3.30.1370.10">
    <property type="entry name" value="K Homology domain, type 1"/>
    <property type="match status" value="3"/>
</dbReference>
<evidence type="ECO:0000313" key="6">
    <source>
        <dbReference type="Proteomes" id="UP000094285"/>
    </source>
</evidence>
<dbReference type="SUPFAM" id="SSF54791">
    <property type="entry name" value="Eukaryotic type KH-domain (KH-domain type I)"/>
    <property type="match status" value="3"/>
</dbReference>
<dbReference type="STRING" id="984487.A0A1E4SD87"/>
<name>A0A1E4SD87_9ASCO</name>
<feature type="domain" description="K Homology" evidence="4">
    <location>
        <begin position="103"/>
        <end position="173"/>
    </location>
</feature>
<organism evidence="5 6">
    <name type="scientific">Suhomyces tanzawaensis NRRL Y-17324</name>
    <dbReference type="NCBI Taxonomy" id="984487"/>
    <lineage>
        <taxon>Eukaryota</taxon>
        <taxon>Fungi</taxon>
        <taxon>Dikarya</taxon>
        <taxon>Ascomycota</taxon>
        <taxon>Saccharomycotina</taxon>
        <taxon>Pichiomycetes</taxon>
        <taxon>Debaryomycetaceae</taxon>
        <taxon>Suhomyces</taxon>
    </lineage>
</organism>
<dbReference type="EMBL" id="KV453915">
    <property type="protein sequence ID" value="ODV77352.1"/>
    <property type="molecule type" value="Genomic_DNA"/>
</dbReference>
<dbReference type="AlphaFoldDB" id="A0A1E4SD87"/>
<evidence type="ECO:0000259" key="4">
    <source>
        <dbReference type="SMART" id="SM00322"/>
    </source>
</evidence>
<accession>A0A1E4SD87</accession>
<gene>
    <name evidence="5" type="ORF">CANTADRAFT_56269</name>
</gene>
<evidence type="ECO:0000256" key="3">
    <source>
        <dbReference type="SAM" id="MobiDB-lite"/>
    </source>
</evidence>
<dbReference type="Proteomes" id="UP000094285">
    <property type="component" value="Unassembled WGS sequence"/>
</dbReference>
<evidence type="ECO:0000313" key="5">
    <source>
        <dbReference type="EMBL" id="ODV77352.1"/>
    </source>
</evidence>
<dbReference type="InterPro" id="IPR004088">
    <property type="entry name" value="KH_dom_type_1"/>
</dbReference>
<dbReference type="GO" id="GO:0003723">
    <property type="term" value="F:RNA binding"/>
    <property type="evidence" value="ECO:0007669"/>
    <property type="project" value="UniProtKB-UniRule"/>
</dbReference>
<keyword evidence="2" id="KW-0694">RNA-binding</keyword>
<dbReference type="PROSITE" id="PS50084">
    <property type="entry name" value="KH_TYPE_1"/>
    <property type="match status" value="3"/>
</dbReference>
<keyword evidence="1" id="KW-0677">Repeat</keyword>
<dbReference type="CDD" id="cd22438">
    <property type="entry name" value="KH-I_PCBP_rpt1"/>
    <property type="match status" value="1"/>
</dbReference>
<dbReference type="RefSeq" id="XP_020062474.1">
    <property type="nucleotide sequence ID" value="XM_020210570.1"/>
</dbReference>
<protein>
    <recommendedName>
        <fullName evidence="4">K Homology domain-containing protein</fullName>
    </recommendedName>
</protein>
<feature type="compositionally biased region" description="Basic and acidic residues" evidence="3">
    <location>
        <begin position="1"/>
        <end position="10"/>
    </location>
</feature>
<dbReference type="PANTHER" id="PTHR10288">
    <property type="entry name" value="KH DOMAIN CONTAINING RNA BINDING PROTEIN"/>
    <property type="match status" value="1"/>
</dbReference>
<dbReference type="InterPro" id="IPR036612">
    <property type="entry name" value="KH_dom_type_1_sf"/>
</dbReference>
<dbReference type="OrthoDB" id="1937934at2759"/>
<dbReference type="SMART" id="SM00322">
    <property type="entry name" value="KH"/>
    <property type="match status" value="3"/>
</dbReference>
<keyword evidence="6" id="KW-1185">Reference proteome</keyword>
<dbReference type="GeneID" id="30984706"/>
<evidence type="ECO:0000256" key="2">
    <source>
        <dbReference type="PROSITE-ProRule" id="PRU00117"/>
    </source>
</evidence>
<proteinExistence type="predicted"/>
<feature type="domain" description="K Homology" evidence="4">
    <location>
        <begin position="395"/>
        <end position="476"/>
    </location>
</feature>